<feature type="transmembrane region" description="Helical" evidence="5">
    <location>
        <begin position="63"/>
        <end position="85"/>
    </location>
</feature>
<keyword evidence="8" id="KW-1185">Reference proteome</keyword>
<dbReference type="Proteomes" id="UP000637383">
    <property type="component" value="Unassembled WGS sequence"/>
</dbReference>
<evidence type="ECO:0000256" key="2">
    <source>
        <dbReference type="ARBA" id="ARBA00022692"/>
    </source>
</evidence>
<feature type="domain" description="Major facilitator superfamily (MFS) profile" evidence="6">
    <location>
        <begin position="22"/>
        <end position="211"/>
    </location>
</feature>
<dbReference type="PANTHER" id="PTHR23518:SF2">
    <property type="entry name" value="MAJOR FACILITATOR SUPERFAMILY TRANSPORTER"/>
    <property type="match status" value="1"/>
</dbReference>
<feature type="transmembrane region" description="Helical" evidence="5">
    <location>
        <begin position="97"/>
        <end position="117"/>
    </location>
</feature>
<evidence type="ECO:0000256" key="5">
    <source>
        <dbReference type="SAM" id="Phobius"/>
    </source>
</evidence>
<reference evidence="7 8" key="1">
    <citation type="journal article" date="2020" name="ISME J.">
        <title>Comparative genomics reveals insights into cyanobacterial evolution and habitat adaptation.</title>
        <authorList>
            <person name="Chen M.Y."/>
            <person name="Teng W.K."/>
            <person name="Zhao L."/>
            <person name="Hu C.X."/>
            <person name="Zhou Y.K."/>
            <person name="Han B.P."/>
            <person name="Song L.R."/>
            <person name="Shu W.S."/>
        </authorList>
    </citation>
    <scope>NUCLEOTIDE SEQUENCE [LARGE SCALE GENOMIC DNA]</scope>
    <source>
        <strain evidence="7 8">FACHB-159</strain>
    </source>
</reference>
<dbReference type="Pfam" id="PF07690">
    <property type="entry name" value="MFS_1"/>
    <property type="match status" value="1"/>
</dbReference>
<evidence type="ECO:0000313" key="8">
    <source>
        <dbReference type="Proteomes" id="UP000637383"/>
    </source>
</evidence>
<evidence type="ECO:0000313" key="7">
    <source>
        <dbReference type="EMBL" id="MBD2739738.1"/>
    </source>
</evidence>
<dbReference type="PROSITE" id="PS50850">
    <property type="entry name" value="MFS"/>
    <property type="match status" value="1"/>
</dbReference>
<feature type="transmembrane region" description="Helical" evidence="5">
    <location>
        <begin position="183"/>
        <end position="205"/>
    </location>
</feature>
<keyword evidence="2 5" id="KW-0812">Transmembrane</keyword>
<name>A0ABR8KJJ8_9NOSO</name>
<comment type="subcellular location">
    <subcellularLocation>
        <location evidence="1">Cell membrane</location>
        <topology evidence="1">Multi-pass membrane protein</topology>
    </subcellularLocation>
</comment>
<dbReference type="InterPro" id="IPR011701">
    <property type="entry name" value="MFS"/>
</dbReference>
<evidence type="ECO:0000256" key="3">
    <source>
        <dbReference type="ARBA" id="ARBA00022989"/>
    </source>
</evidence>
<comment type="caution">
    <text evidence="7">The sequence shown here is derived from an EMBL/GenBank/DDBJ whole genome shotgun (WGS) entry which is preliminary data.</text>
</comment>
<evidence type="ECO:0000259" key="6">
    <source>
        <dbReference type="PROSITE" id="PS50850"/>
    </source>
</evidence>
<dbReference type="SUPFAM" id="SSF103473">
    <property type="entry name" value="MFS general substrate transporter"/>
    <property type="match status" value="1"/>
</dbReference>
<keyword evidence="4 5" id="KW-0472">Membrane</keyword>
<sequence length="211" mass="22688">MLLALGVHEKSKTANTASHNHPLHFSTFANLSREYWILVVVALLFNLGNSSDAFLLLRASQVGITAAFVPLTLLVMNLAYSLSAYPTGVLSDRLGRVKLLLAGYLLYALVYLGFAFVQAAWQVWVLFALYGLHLGMSQGVLLALVADKVPAALRGTAFGFLNLAVGIALLPASILAGELWQHFGSTSTFIISSIFALVAALLLVFNNSNHL</sequence>
<accession>A0ABR8KJJ8</accession>
<keyword evidence="3 5" id="KW-1133">Transmembrane helix</keyword>
<proteinExistence type="predicted"/>
<dbReference type="InterPro" id="IPR020846">
    <property type="entry name" value="MFS_dom"/>
</dbReference>
<feature type="transmembrane region" description="Helical" evidence="5">
    <location>
        <begin position="35"/>
        <end position="57"/>
    </location>
</feature>
<dbReference type="Gene3D" id="1.20.1250.20">
    <property type="entry name" value="MFS general substrate transporter like domains"/>
    <property type="match status" value="1"/>
</dbReference>
<evidence type="ECO:0000256" key="1">
    <source>
        <dbReference type="ARBA" id="ARBA00004651"/>
    </source>
</evidence>
<organism evidence="7 8">
    <name type="scientific">Nostoc paludosum FACHB-159</name>
    <dbReference type="NCBI Taxonomy" id="2692908"/>
    <lineage>
        <taxon>Bacteria</taxon>
        <taxon>Bacillati</taxon>
        <taxon>Cyanobacteriota</taxon>
        <taxon>Cyanophyceae</taxon>
        <taxon>Nostocales</taxon>
        <taxon>Nostocaceae</taxon>
        <taxon>Nostoc</taxon>
    </lineage>
</organism>
<dbReference type="PANTHER" id="PTHR23518">
    <property type="entry name" value="C-METHYLTRANSFERASE"/>
    <property type="match status" value="1"/>
</dbReference>
<feature type="transmembrane region" description="Helical" evidence="5">
    <location>
        <begin position="123"/>
        <end position="145"/>
    </location>
</feature>
<protein>
    <submittedName>
        <fullName evidence="7">MFS transporter</fullName>
    </submittedName>
</protein>
<evidence type="ECO:0000256" key="4">
    <source>
        <dbReference type="ARBA" id="ARBA00023136"/>
    </source>
</evidence>
<gene>
    <name evidence="7" type="ORF">H6H03_38845</name>
</gene>
<feature type="transmembrane region" description="Helical" evidence="5">
    <location>
        <begin position="157"/>
        <end position="177"/>
    </location>
</feature>
<dbReference type="EMBL" id="JACJTU010000110">
    <property type="protein sequence ID" value="MBD2739738.1"/>
    <property type="molecule type" value="Genomic_DNA"/>
</dbReference>
<dbReference type="InterPro" id="IPR036259">
    <property type="entry name" value="MFS_trans_sf"/>
</dbReference>